<evidence type="ECO:0000313" key="12">
    <source>
        <dbReference type="EMBL" id="RAL69581.1"/>
    </source>
</evidence>
<dbReference type="GO" id="GO:0008360">
    <property type="term" value="P:regulation of cell shape"/>
    <property type="evidence" value="ECO:0007669"/>
    <property type="project" value="UniProtKB-KW"/>
</dbReference>
<keyword evidence="5 10" id="KW-0547">Nucleotide-binding</keyword>
<dbReference type="EC" id="6.3.2.4" evidence="12"/>
<feature type="domain" description="ATP-grasp" evidence="11">
    <location>
        <begin position="91"/>
        <end position="300"/>
    </location>
</feature>
<dbReference type="PROSITE" id="PS50975">
    <property type="entry name" value="ATP_GRASP"/>
    <property type="match status" value="1"/>
</dbReference>
<evidence type="ECO:0000256" key="7">
    <source>
        <dbReference type="ARBA" id="ARBA00022960"/>
    </source>
</evidence>
<protein>
    <submittedName>
        <fullName evidence="12">D-alanine--D-alanine ligase</fullName>
        <ecNumber evidence="12">6.3.2.4</ecNumber>
    </submittedName>
</protein>
<dbReference type="InterPro" id="IPR016185">
    <property type="entry name" value="PreATP-grasp_dom_sf"/>
</dbReference>
<evidence type="ECO:0000256" key="6">
    <source>
        <dbReference type="ARBA" id="ARBA00022840"/>
    </source>
</evidence>
<dbReference type="Pfam" id="PF07478">
    <property type="entry name" value="Dala_Dala_lig_C"/>
    <property type="match status" value="1"/>
</dbReference>
<keyword evidence="4 12" id="KW-0436">Ligase</keyword>
<accession>A0A328EQD3</accession>
<evidence type="ECO:0000256" key="5">
    <source>
        <dbReference type="ARBA" id="ARBA00022741"/>
    </source>
</evidence>
<evidence type="ECO:0000256" key="3">
    <source>
        <dbReference type="ARBA" id="ARBA00022490"/>
    </source>
</evidence>
<evidence type="ECO:0000256" key="1">
    <source>
        <dbReference type="ARBA" id="ARBA00004496"/>
    </source>
</evidence>
<dbReference type="GO" id="GO:0005524">
    <property type="term" value="F:ATP binding"/>
    <property type="evidence" value="ECO:0007669"/>
    <property type="project" value="UniProtKB-UniRule"/>
</dbReference>
<evidence type="ECO:0000256" key="10">
    <source>
        <dbReference type="PROSITE-ProRule" id="PRU00409"/>
    </source>
</evidence>
<keyword evidence="8" id="KW-0573">Peptidoglycan synthesis</keyword>
<dbReference type="Proteomes" id="UP000249146">
    <property type="component" value="Unassembled WGS sequence"/>
</dbReference>
<keyword evidence="3" id="KW-0963">Cytoplasm</keyword>
<dbReference type="GO" id="GO:0009252">
    <property type="term" value="P:peptidoglycan biosynthetic process"/>
    <property type="evidence" value="ECO:0007669"/>
    <property type="project" value="UniProtKB-KW"/>
</dbReference>
<dbReference type="InterPro" id="IPR013815">
    <property type="entry name" value="ATP_grasp_subdomain_1"/>
</dbReference>
<dbReference type="Gene3D" id="3.40.50.20">
    <property type="match status" value="1"/>
</dbReference>
<dbReference type="InterPro" id="IPR000291">
    <property type="entry name" value="D-Ala_lig_Van_CS"/>
</dbReference>
<dbReference type="GO" id="GO:0008716">
    <property type="term" value="F:D-alanine-D-alanine ligase activity"/>
    <property type="evidence" value="ECO:0007669"/>
    <property type="project" value="UniProtKB-EC"/>
</dbReference>
<reference evidence="12 13" key="1">
    <citation type="submission" date="2018-05" db="EMBL/GenBank/DDBJ databases">
        <title>Draft genome sequences of Dehalococcoides mccartyi strains RC and KS.</title>
        <authorList>
            <person name="Higgins S.A."/>
            <person name="Padilla-Crespo E."/>
            <person name="Loeffler F.E."/>
        </authorList>
    </citation>
    <scope>NUCLEOTIDE SEQUENCE [LARGE SCALE GENOMIC DNA]</scope>
    <source>
        <strain evidence="12 13">RC</strain>
    </source>
</reference>
<organism evidence="12 13">
    <name type="scientific">Dehalococcoides mccartyi</name>
    <dbReference type="NCBI Taxonomy" id="61435"/>
    <lineage>
        <taxon>Bacteria</taxon>
        <taxon>Bacillati</taxon>
        <taxon>Chloroflexota</taxon>
        <taxon>Dehalococcoidia</taxon>
        <taxon>Dehalococcoidales</taxon>
        <taxon>Dehalococcoidaceae</taxon>
        <taxon>Dehalococcoides</taxon>
    </lineage>
</organism>
<sequence>MEEYDSPETVEAITNSLTAAGHAVYRLGGGKEFLRKVQEQKLDLVFNISEGLGNYRSREAQIPGVLEMLDIPYTGSDPQTLAICLDKPLTKKLVAGAGVKTAKWQLVSNCEELSTIDWSDFPLPAFLKPACEGSSKGVRFASRAESTDEIMRMATELLTTYNQPVLVEEFINGDEITVGVIGNDKPKVLGIMRIVPKTKADYFVYSIEIKRNWRQMVEYEVPAALPAKTLARIEKATLDAYRVLECHDLCRMDFRVSPDGTPYFLEVNPLPGLNPVSGDLPIMASKLGISHADLVLEILNTAIARHNLVAADCLAELNMGLNQASFGRLFIWQMGMVECLAI</sequence>
<dbReference type="EMBL" id="QGLC01000009">
    <property type="protein sequence ID" value="RAL69581.1"/>
    <property type="molecule type" value="Genomic_DNA"/>
</dbReference>
<dbReference type="PANTHER" id="PTHR23132">
    <property type="entry name" value="D-ALANINE--D-ALANINE LIGASE"/>
    <property type="match status" value="1"/>
</dbReference>
<dbReference type="GO" id="GO:0005737">
    <property type="term" value="C:cytoplasm"/>
    <property type="evidence" value="ECO:0007669"/>
    <property type="project" value="UniProtKB-SubCell"/>
</dbReference>
<comment type="caution">
    <text evidence="12">The sequence shown here is derived from an EMBL/GenBank/DDBJ whole genome shotgun (WGS) entry which is preliminary data.</text>
</comment>
<evidence type="ECO:0000259" key="11">
    <source>
        <dbReference type="PROSITE" id="PS50975"/>
    </source>
</evidence>
<dbReference type="AlphaFoldDB" id="A0A328EQD3"/>
<keyword evidence="6 10" id="KW-0067">ATP-binding</keyword>
<evidence type="ECO:0000256" key="8">
    <source>
        <dbReference type="ARBA" id="ARBA00022984"/>
    </source>
</evidence>
<gene>
    <name evidence="12" type="ORF">C1G87_0599</name>
</gene>
<evidence type="ECO:0000313" key="13">
    <source>
        <dbReference type="Proteomes" id="UP000249146"/>
    </source>
</evidence>
<evidence type="ECO:0000256" key="2">
    <source>
        <dbReference type="ARBA" id="ARBA00010871"/>
    </source>
</evidence>
<dbReference type="Gene3D" id="3.30.470.20">
    <property type="entry name" value="ATP-grasp fold, B domain"/>
    <property type="match status" value="1"/>
</dbReference>
<dbReference type="GO" id="GO:0071555">
    <property type="term" value="P:cell wall organization"/>
    <property type="evidence" value="ECO:0007669"/>
    <property type="project" value="UniProtKB-KW"/>
</dbReference>
<dbReference type="SUPFAM" id="SSF56059">
    <property type="entry name" value="Glutathione synthetase ATP-binding domain-like"/>
    <property type="match status" value="1"/>
</dbReference>
<comment type="subcellular location">
    <subcellularLocation>
        <location evidence="1">Cytoplasm</location>
    </subcellularLocation>
</comment>
<evidence type="ECO:0000256" key="9">
    <source>
        <dbReference type="ARBA" id="ARBA00023316"/>
    </source>
</evidence>
<keyword evidence="9" id="KW-0961">Cell wall biogenesis/degradation</keyword>
<dbReference type="PANTHER" id="PTHR23132:SF23">
    <property type="entry name" value="D-ALANINE--D-ALANINE LIGASE B"/>
    <property type="match status" value="1"/>
</dbReference>
<dbReference type="InterPro" id="IPR011095">
    <property type="entry name" value="Dala_Dala_lig_C"/>
</dbReference>
<dbReference type="SUPFAM" id="SSF52440">
    <property type="entry name" value="PreATP-grasp domain"/>
    <property type="match status" value="1"/>
</dbReference>
<proteinExistence type="inferred from homology"/>
<dbReference type="Gene3D" id="3.30.1490.20">
    <property type="entry name" value="ATP-grasp fold, A domain"/>
    <property type="match status" value="1"/>
</dbReference>
<name>A0A328EQD3_9CHLR</name>
<evidence type="ECO:0000256" key="4">
    <source>
        <dbReference type="ARBA" id="ARBA00022598"/>
    </source>
</evidence>
<dbReference type="PROSITE" id="PS00844">
    <property type="entry name" value="DALA_DALA_LIGASE_2"/>
    <property type="match status" value="1"/>
</dbReference>
<comment type="similarity">
    <text evidence="2">Belongs to the D-alanine--D-alanine ligase family.</text>
</comment>
<dbReference type="InterPro" id="IPR011761">
    <property type="entry name" value="ATP-grasp"/>
</dbReference>
<dbReference type="GO" id="GO:0046872">
    <property type="term" value="F:metal ion binding"/>
    <property type="evidence" value="ECO:0007669"/>
    <property type="project" value="InterPro"/>
</dbReference>
<keyword evidence="7" id="KW-0133">Cell shape</keyword>